<dbReference type="PANTHER" id="PTHR13774">
    <property type="entry name" value="PHENAZINE BIOSYNTHESIS PROTEIN"/>
    <property type="match status" value="1"/>
</dbReference>
<dbReference type="RefSeq" id="WP_014357658.1">
    <property type="nucleotide sequence ID" value="NC_016894.1"/>
</dbReference>
<evidence type="ECO:0000256" key="1">
    <source>
        <dbReference type="PIRSR" id="PIRSR016184-1"/>
    </source>
</evidence>
<keyword evidence="3" id="KW-1185">Reference proteome</keyword>
<proteinExistence type="predicted"/>
<dbReference type="PIRSF" id="PIRSF016184">
    <property type="entry name" value="PhzC_PhzF"/>
    <property type="match status" value="1"/>
</dbReference>
<protein>
    <submittedName>
        <fullName evidence="2">Phenazine biosynthesis protein, PhzF family</fullName>
    </submittedName>
</protein>
<dbReference type="KEGG" id="awo:Awo_c33350"/>
<dbReference type="SUPFAM" id="SSF54506">
    <property type="entry name" value="Diaminopimelate epimerase-like"/>
    <property type="match status" value="1"/>
</dbReference>
<dbReference type="GO" id="GO:0005737">
    <property type="term" value="C:cytoplasm"/>
    <property type="evidence" value="ECO:0007669"/>
    <property type="project" value="TreeGrafter"/>
</dbReference>
<dbReference type="AlphaFoldDB" id="H6LKV4"/>
<dbReference type="eggNOG" id="COG0384">
    <property type="taxonomic scope" value="Bacteria"/>
</dbReference>
<dbReference type="Proteomes" id="UP000007177">
    <property type="component" value="Chromosome"/>
</dbReference>
<dbReference type="PANTHER" id="PTHR13774:SF32">
    <property type="entry name" value="ANTISENSE-ENHANCING SEQUENCE 1"/>
    <property type="match status" value="1"/>
</dbReference>
<dbReference type="EMBL" id="CP002987">
    <property type="protein sequence ID" value="AFA50063.1"/>
    <property type="molecule type" value="Genomic_DNA"/>
</dbReference>
<dbReference type="NCBIfam" id="TIGR00654">
    <property type="entry name" value="PhzF_family"/>
    <property type="match status" value="1"/>
</dbReference>
<feature type="active site" evidence="1">
    <location>
        <position position="44"/>
    </location>
</feature>
<dbReference type="InterPro" id="IPR003719">
    <property type="entry name" value="Phenazine_PhzF-like"/>
</dbReference>
<dbReference type="GO" id="GO:0016853">
    <property type="term" value="F:isomerase activity"/>
    <property type="evidence" value="ECO:0007669"/>
    <property type="project" value="TreeGrafter"/>
</dbReference>
<dbReference type="STRING" id="931626.Awo_c33350"/>
<dbReference type="Pfam" id="PF02567">
    <property type="entry name" value="PhzC-PhzF"/>
    <property type="match status" value="1"/>
</dbReference>
<evidence type="ECO:0000313" key="3">
    <source>
        <dbReference type="Proteomes" id="UP000007177"/>
    </source>
</evidence>
<sequence length="282" mass="31664">MDYYHVDVFSSQVLSGNGLTVIFHEEDLEAQYMQNIAQEFKQFETIFLRVIGEKHFRARIFTVEEELDFAGHPILGAVATIHKKRYSDENNIAVEFELNAKTLQAQSIKISDYFQATMNQGVPEFLGRVENEGKDNLLHALNLTSDNLYHELPMEVVTTGLSYLIVPLASGLEQAKISVDHFEMMLSKIDAKFVYVFDVDNREGRTWDNLGAVEDVATGSAAGAVAAYLYKWNICKTTEDIILNQGRFVGRPSQIKVWADQSTGEINVVGDVKIIAEGALFL</sequence>
<organism evidence="2 3">
    <name type="scientific">Acetobacterium woodii (strain ATCC 29683 / DSM 1030 / JCM 2381 / KCTC 1655 / WB1)</name>
    <dbReference type="NCBI Taxonomy" id="931626"/>
    <lineage>
        <taxon>Bacteria</taxon>
        <taxon>Bacillati</taxon>
        <taxon>Bacillota</taxon>
        <taxon>Clostridia</taxon>
        <taxon>Eubacteriales</taxon>
        <taxon>Eubacteriaceae</taxon>
        <taxon>Acetobacterium</taxon>
    </lineage>
</organism>
<dbReference type="Gene3D" id="3.10.310.10">
    <property type="entry name" value="Diaminopimelate Epimerase, Chain A, domain 1"/>
    <property type="match status" value="2"/>
</dbReference>
<evidence type="ECO:0000313" key="2">
    <source>
        <dbReference type="EMBL" id="AFA50063.1"/>
    </source>
</evidence>
<gene>
    <name evidence="2" type="ordered locus">Awo_c33350</name>
</gene>
<name>H6LKV4_ACEWD</name>
<dbReference type="HOGENOM" id="CLU_048756_0_1_9"/>
<accession>H6LKV4</accession>
<dbReference type="OrthoDB" id="9788221at2"/>
<reference evidence="2 3" key="2">
    <citation type="journal article" date="2012" name="PLoS ONE">
        <title>An ancient pathway combining carbon dioxide fixation with the generation and utilization of a sodium ion gradient for ATP synthesis.</title>
        <authorList>
            <person name="Poehlein A."/>
            <person name="Schmidt S."/>
            <person name="Kaster A.K."/>
            <person name="Goenrich M."/>
            <person name="Vollmers J."/>
            <person name="Thurmer A."/>
            <person name="Bertsch J."/>
            <person name="Schuchmann K."/>
            <person name="Voigt B."/>
            <person name="Hecker M."/>
            <person name="Daniel R."/>
            <person name="Thauer R.K."/>
            <person name="Gottschalk G."/>
            <person name="Muller V."/>
        </authorList>
    </citation>
    <scope>NUCLEOTIDE SEQUENCE [LARGE SCALE GENOMIC DNA]</scope>
    <source>
        <strain evidence="3">ATCC 29683 / DSM 1030 / JCM 2381 / KCTC 1655 / WB1</strain>
    </source>
</reference>
<reference evidence="3" key="1">
    <citation type="submission" date="2011-07" db="EMBL/GenBank/DDBJ databases">
        <title>Complete genome sequence of Acetobacterium woodii.</title>
        <authorList>
            <person name="Poehlein A."/>
            <person name="Schmidt S."/>
            <person name="Kaster A.-K."/>
            <person name="Goenrich M."/>
            <person name="Vollmers J."/>
            <person name="Thuermer A."/>
            <person name="Gottschalk G."/>
            <person name="Thauer R.K."/>
            <person name="Daniel R."/>
            <person name="Mueller V."/>
        </authorList>
    </citation>
    <scope>NUCLEOTIDE SEQUENCE [LARGE SCALE GENOMIC DNA]</scope>
    <source>
        <strain evidence="3">ATCC 29683 / DSM 1030 / JCM 2381 / KCTC 1655 / WB1</strain>
    </source>
</reference>